<dbReference type="OrthoDB" id="9797829at2"/>
<dbReference type="Proteomes" id="UP000249890">
    <property type="component" value="Chromosome"/>
</dbReference>
<name>A0A2Z2KKQ3_9BACL</name>
<accession>A0A2Z2KKQ3</accession>
<evidence type="ECO:0000313" key="1">
    <source>
        <dbReference type="EMBL" id="ASA23893.1"/>
    </source>
</evidence>
<reference evidence="1 2" key="1">
    <citation type="submission" date="2017-06" db="EMBL/GenBank/DDBJ databases">
        <title>Complete genome sequence of Paenibacillus donghaensis KCTC 13049T isolated from East Sea sediment, South Korea.</title>
        <authorList>
            <person name="Jung B.K."/>
            <person name="Hong S.-J."/>
            <person name="Shin J.-H."/>
        </authorList>
    </citation>
    <scope>NUCLEOTIDE SEQUENCE [LARGE SCALE GENOMIC DNA]</scope>
    <source>
        <strain evidence="1 2">KCTC 13049</strain>
    </source>
</reference>
<gene>
    <name evidence="1" type="ORF">B9T62_25795</name>
</gene>
<organism evidence="1 2">
    <name type="scientific">Paenibacillus donghaensis</name>
    <dbReference type="NCBI Taxonomy" id="414771"/>
    <lineage>
        <taxon>Bacteria</taxon>
        <taxon>Bacillati</taxon>
        <taxon>Bacillota</taxon>
        <taxon>Bacilli</taxon>
        <taxon>Bacillales</taxon>
        <taxon>Paenibacillaceae</taxon>
        <taxon>Paenibacillus</taxon>
    </lineage>
</organism>
<dbReference type="EMBL" id="CP021780">
    <property type="protein sequence ID" value="ASA23893.1"/>
    <property type="molecule type" value="Genomic_DNA"/>
</dbReference>
<sequence length="108" mass="12244">MKAKGFTRNLLVLSRWQQEIIRLNHGIKGKIVPIGVGEEFRNQNIRDPEGQGPVISAILRKPEGGFTGHREQNYLLKQQLNLVKEAHPEVHIRLIVPPAEYADSVCSR</sequence>
<proteinExistence type="predicted"/>
<dbReference type="AlphaFoldDB" id="A0A2Z2KKQ3"/>
<evidence type="ECO:0000313" key="2">
    <source>
        <dbReference type="Proteomes" id="UP000249890"/>
    </source>
</evidence>
<dbReference type="KEGG" id="pdh:B9T62_25795"/>
<keyword evidence="2" id="KW-1185">Reference proteome</keyword>
<protein>
    <submittedName>
        <fullName evidence="1">Uncharacterized protein</fullName>
    </submittedName>
</protein>
<dbReference type="RefSeq" id="WP_087917878.1">
    <property type="nucleotide sequence ID" value="NZ_CP021780.1"/>
</dbReference>